<reference evidence="2 3" key="1">
    <citation type="journal article" date="2011" name="PLoS Genet.">
        <title>Finished genome of the fungal wheat pathogen Mycosphaerella graminicola reveals dispensome structure, chromosome plasticity, and stealth pathogenesis.</title>
        <authorList>
            <person name="Goodwin S.B."/>
            <person name="Ben M'barek S."/>
            <person name="Dhillon B."/>
            <person name="Wittenberg A.H.J."/>
            <person name="Crane C.F."/>
            <person name="Hane J.K."/>
            <person name="Foster A.J."/>
            <person name="Van der Lee T.A.J."/>
            <person name="Grimwood J."/>
            <person name="Aerts A."/>
            <person name="Antoniw J."/>
            <person name="Bailey A."/>
            <person name="Bluhm B."/>
            <person name="Bowler J."/>
            <person name="Bristow J."/>
            <person name="van der Burgt A."/>
            <person name="Canto-Canche B."/>
            <person name="Churchill A.C.L."/>
            <person name="Conde-Ferraez L."/>
            <person name="Cools H.J."/>
            <person name="Coutinho P.M."/>
            <person name="Csukai M."/>
            <person name="Dehal P."/>
            <person name="De Wit P."/>
            <person name="Donzelli B."/>
            <person name="van de Geest H.C."/>
            <person name="van Ham R.C.H.J."/>
            <person name="Hammond-Kosack K.E."/>
            <person name="Henrissat B."/>
            <person name="Kilian A."/>
            <person name="Kobayashi A.K."/>
            <person name="Koopmann E."/>
            <person name="Kourmpetis Y."/>
            <person name="Kuzniar A."/>
            <person name="Lindquist E."/>
            <person name="Lombard V."/>
            <person name="Maliepaard C."/>
            <person name="Martins N."/>
            <person name="Mehrabi R."/>
            <person name="Nap J.P.H."/>
            <person name="Ponomarenko A."/>
            <person name="Rudd J.J."/>
            <person name="Salamov A."/>
            <person name="Schmutz J."/>
            <person name="Schouten H.J."/>
            <person name="Shapiro H."/>
            <person name="Stergiopoulos I."/>
            <person name="Torriani S.F.F."/>
            <person name="Tu H."/>
            <person name="de Vries R.P."/>
            <person name="Waalwijk C."/>
            <person name="Ware S.B."/>
            <person name="Wiebenga A."/>
            <person name="Zwiers L.-H."/>
            <person name="Oliver R.P."/>
            <person name="Grigoriev I.V."/>
            <person name="Kema G.H.J."/>
        </authorList>
    </citation>
    <scope>NUCLEOTIDE SEQUENCE [LARGE SCALE GENOMIC DNA]</scope>
    <source>
        <strain evidence="3">CBS 115943 / IPO323</strain>
    </source>
</reference>
<dbReference type="HOGENOM" id="CLU_593410_0_0_1"/>
<proteinExistence type="predicted"/>
<name>F9XCT6_ZYMTI</name>
<feature type="compositionally biased region" description="Low complexity" evidence="1">
    <location>
        <begin position="137"/>
        <end position="149"/>
    </location>
</feature>
<keyword evidence="3" id="KW-1185">Reference proteome</keyword>
<dbReference type="RefSeq" id="XP_003851391.1">
    <property type="nucleotide sequence ID" value="XM_003851343.1"/>
</dbReference>
<dbReference type="OMA" id="DSHMANK"/>
<feature type="compositionally biased region" description="Polar residues" evidence="1">
    <location>
        <begin position="424"/>
        <end position="433"/>
    </location>
</feature>
<feature type="region of interest" description="Disordered" evidence="1">
    <location>
        <begin position="16"/>
        <end position="70"/>
    </location>
</feature>
<feature type="region of interest" description="Disordered" evidence="1">
    <location>
        <begin position="93"/>
        <end position="317"/>
    </location>
</feature>
<sequence>MGILDKATAKVQAELNKRNPPANTNTTTYDNTHNSAHGQGLVPGSHANNPNAIPTAGGQQVGGNTVYNDAPGMNAGSNTAYNNAGVHQTAGDKMQNALPGQHGNAHDAHGNSVDVSGPGHNTHTGAHTGPHAGGLTGAHNTHSTHNTHTGPDNRGMMDKAKDAMSSNRTNQPDDPITGTNYDQNNRNTHTNDHYNTGSGITGSNTHHPGGLTGGNTYSTHDQHGHDAGPDNRGMMDKAKDAMSSNRSNRSNRPDDPVTGTNYDQNNRNTHDNYGHTGAAGVAGSNTHHQGGLTGSNTHTSHGVHDQHNAGPDNRGMVDKAKDVLSSKRSNHPDDPVIDTNYDQNTYNTHNTHSTGGVTGTNDPYHQAGTGFHGNTTHHQTRSSVTGSNVHSTHATHGQDNRGMMDKAKDMLSSKRSNHPDDPVTGTNYDQKNTAGVHGNAYGQQPGVGGYNAPGSGPAPNY</sequence>
<protein>
    <submittedName>
        <fullName evidence="2">Uncharacterized protein</fullName>
    </submittedName>
</protein>
<feature type="compositionally biased region" description="Basic and acidic residues" evidence="1">
    <location>
        <begin position="220"/>
        <end position="240"/>
    </location>
</feature>
<feature type="compositionally biased region" description="Polar residues" evidence="1">
    <location>
        <begin position="372"/>
        <end position="395"/>
    </location>
</feature>
<dbReference type="InParanoid" id="F9XCT6"/>
<dbReference type="EMBL" id="CM001201">
    <property type="protein sequence ID" value="EGP86367.1"/>
    <property type="molecule type" value="Genomic_DNA"/>
</dbReference>
<feature type="compositionally biased region" description="Polar residues" evidence="1">
    <location>
        <begin position="164"/>
        <end position="206"/>
    </location>
</feature>
<feature type="compositionally biased region" description="Polar residues" evidence="1">
    <location>
        <begin position="340"/>
        <end position="363"/>
    </location>
</feature>
<feature type="compositionally biased region" description="Low complexity" evidence="1">
    <location>
        <begin position="117"/>
        <end position="130"/>
    </location>
</feature>
<evidence type="ECO:0000256" key="1">
    <source>
        <dbReference type="SAM" id="MobiDB-lite"/>
    </source>
</evidence>
<accession>F9XCT6</accession>
<dbReference type="VEuPathDB" id="FungiDB:ZTRI_6.155"/>
<dbReference type="eggNOG" id="ENOG502R9SX">
    <property type="taxonomic scope" value="Eukaryota"/>
</dbReference>
<feature type="compositionally biased region" description="Basic and acidic residues" evidence="1">
    <location>
        <begin position="396"/>
        <end position="421"/>
    </location>
</feature>
<organism evidence="2 3">
    <name type="scientific">Zymoseptoria tritici (strain CBS 115943 / IPO323)</name>
    <name type="common">Speckled leaf blotch fungus</name>
    <name type="synonym">Septoria tritici</name>
    <dbReference type="NCBI Taxonomy" id="336722"/>
    <lineage>
        <taxon>Eukaryota</taxon>
        <taxon>Fungi</taxon>
        <taxon>Dikarya</taxon>
        <taxon>Ascomycota</taxon>
        <taxon>Pezizomycotina</taxon>
        <taxon>Dothideomycetes</taxon>
        <taxon>Dothideomycetidae</taxon>
        <taxon>Mycosphaerellales</taxon>
        <taxon>Mycosphaerellaceae</taxon>
        <taxon>Zymoseptoria</taxon>
    </lineage>
</organism>
<dbReference type="Proteomes" id="UP000008062">
    <property type="component" value="Chromosome 6"/>
</dbReference>
<feature type="region of interest" description="Disordered" evidence="1">
    <location>
        <begin position="340"/>
        <end position="461"/>
    </location>
</feature>
<evidence type="ECO:0000313" key="2">
    <source>
        <dbReference type="EMBL" id="EGP86367.1"/>
    </source>
</evidence>
<dbReference type="KEGG" id="ztr:MYCGRDRAFT_109761"/>
<dbReference type="AlphaFoldDB" id="F9XCT6"/>
<dbReference type="STRING" id="336722.F9XCT6"/>
<evidence type="ECO:0000313" key="3">
    <source>
        <dbReference type="Proteomes" id="UP000008062"/>
    </source>
</evidence>
<feature type="compositionally biased region" description="Polar residues" evidence="1">
    <location>
        <begin position="258"/>
        <end position="267"/>
    </location>
</feature>
<feature type="compositionally biased region" description="Polar residues" evidence="1">
    <location>
        <begin position="283"/>
        <end position="300"/>
    </location>
</feature>
<dbReference type="GeneID" id="13401374"/>
<dbReference type="OrthoDB" id="3650983at2759"/>
<gene>
    <name evidence="2" type="ORF">MYCGRDRAFT_109761</name>
</gene>
<feature type="compositionally biased region" description="Low complexity" evidence="1">
    <location>
        <begin position="19"/>
        <end position="34"/>
    </location>
</feature>